<dbReference type="InterPro" id="IPR029058">
    <property type="entry name" value="AB_hydrolase_fold"/>
</dbReference>
<name>A0ABM9HWG5_9GAMM</name>
<dbReference type="SUPFAM" id="SSF53474">
    <property type="entry name" value="alpha/beta-Hydrolases"/>
    <property type="match status" value="1"/>
</dbReference>
<dbReference type="PANTHER" id="PTHR43798:SF31">
    <property type="entry name" value="AB HYDROLASE SUPERFAMILY PROTEIN YCLE"/>
    <property type="match status" value="1"/>
</dbReference>
<accession>A0ABM9HWG5</accession>
<sequence>MTPLPYVNSEGVRIHYLVDGDGPPLILHHGFTSSSDAWRRFGYIPALCRDNRCILVDARGHGASAKPHDPAAYDLPKRVADVVAVLDALQIPKANFLGFSMGGWIGFGMAKYAPERINALLLIGAHPYADQSWDVFRRVDGRDPEAFLSALESILEQRIEPELKPLVLANDLRALAAAAQERPALDDVLPSMTMPCLLLVGEKDSRYPAVETCARHLARATLAALPGLTHIESFVRSDLVLPHITRFLASVSY</sequence>
<dbReference type="Pfam" id="PF00561">
    <property type="entry name" value="Abhydrolase_1"/>
    <property type="match status" value="1"/>
</dbReference>
<dbReference type="InterPro" id="IPR000073">
    <property type="entry name" value="AB_hydrolase_1"/>
</dbReference>
<dbReference type="PANTHER" id="PTHR43798">
    <property type="entry name" value="MONOACYLGLYCEROL LIPASE"/>
    <property type="match status" value="1"/>
</dbReference>
<keyword evidence="4" id="KW-1185">Reference proteome</keyword>
<evidence type="ECO:0000259" key="2">
    <source>
        <dbReference type="Pfam" id="PF00561"/>
    </source>
</evidence>
<organism evidence="3 4">
    <name type="scientific">Methylocaldum szegediense</name>
    <dbReference type="NCBI Taxonomy" id="73780"/>
    <lineage>
        <taxon>Bacteria</taxon>
        <taxon>Pseudomonadati</taxon>
        <taxon>Pseudomonadota</taxon>
        <taxon>Gammaproteobacteria</taxon>
        <taxon>Methylococcales</taxon>
        <taxon>Methylococcaceae</taxon>
        <taxon>Methylocaldum</taxon>
    </lineage>
</organism>
<reference evidence="3 4" key="1">
    <citation type="submission" date="2023-03" db="EMBL/GenBank/DDBJ databases">
        <authorList>
            <person name="Pearce D."/>
        </authorList>
    </citation>
    <scope>NUCLEOTIDE SEQUENCE [LARGE SCALE GENOMIC DNA]</scope>
    <source>
        <strain evidence="3">Msz</strain>
    </source>
</reference>
<evidence type="ECO:0000256" key="1">
    <source>
        <dbReference type="ARBA" id="ARBA00022801"/>
    </source>
</evidence>
<dbReference type="InterPro" id="IPR050266">
    <property type="entry name" value="AB_hydrolase_sf"/>
</dbReference>
<gene>
    <name evidence="3" type="ORF">MSZNOR_0278</name>
</gene>
<evidence type="ECO:0000313" key="4">
    <source>
        <dbReference type="Proteomes" id="UP001162030"/>
    </source>
</evidence>
<proteinExistence type="predicted"/>
<dbReference type="Gene3D" id="3.40.50.1820">
    <property type="entry name" value="alpha/beta hydrolase"/>
    <property type="match status" value="1"/>
</dbReference>
<keyword evidence="1" id="KW-0378">Hydrolase</keyword>
<dbReference type="EMBL" id="OX458333">
    <property type="protein sequence ID" value="CAI8730852.1"/>
    <property type="molecule type" value="Genomic_DNA"/>
</dbReference>
<protein>
    <submittedName>
        <fullName evidence="3">Pimeloyl-ACP methyl ester carboxylesterase</fullName>
    </submittedName>
</protein>
<evidence type="ECO:0000313" key="3">
    <source>
        <dbReference type="EMBL" id="CAI8730852.1"/>
    </source>
</evidence>
<dbReference type="Proteomes" id="UP001162030">
    <property type="component" value="Chromosome"/>
</dbReference>
<feature type="domain" description="AB hydrolase-1" evidence="2">
    <location>
        <begin position="23"/>
        <end position="146"/>
    </location>
</feature>